<dbReference type="GO" id="GO:0016020">
    <property type="term" value="C:membrane"/>
    <property type="evidence" value="ECO:0007669"/>
    <property type="project" value="UniProtKB-SubCell"/>
</dbReference>
<feature type="transmembrane region" description="Helical" evidence="7">
    <location>
        <begin position="437"/>
        <end position="457"/>
    </location>
</feature>
<gene>
    <name evidence="9" type="ORF">AUP44_13920</name>
</gene>
<protein>
    <recommendedName>
        <fullName evidence="8">NADH:quinone oxidoreductase/Mrp antiporter transmembrane domain-containing protein</fullName>
    </recommendedName>
</protein>
<comment type="subcellular location">
    <subcellularLocation>
        <location evidence="1">Endomembrane system</location>
        <topology evidence="1">Multi-pass membrane protein</topology>
    </subcellularLocation>
    <subcellularLocation>
        <location evidence="5">Membrane</location>
        <topology evidence="5">Multi-pass membrane protein</topology>
    </subcellularLocation>
</comment>
<evidence type="ECO:0000313" key="9">
    <source>
        <dbReference type="EMBL" id="KYO50232.1"/>
    </source>
</evidence>
<feature type="transmembrane region" description="Helical" evidence="7">
    <location>
        <begin position="113"/>
        <end position="135"/>
    </location>
</feature>
<feature type="region of interest" description="Disordered" evidence="6">
    <location>
        <begin position="1"/>
        <end position="22"/>
    </location>
</feature>
<evidence type="ECO:0000256" key="1">
    <source>
        <dbReference type="ARBA" id="ARBA00004127"/>
    </source>
</evidence>
<dbReference type="GeneID" id="97240235"/>
<feature type="domain" description="NADH:quinone oxidoreductase/Mrp antiporter transmembrane" evidence="8">
    <location>
        <begin position="107"/>
        <end position="323"/>
    </location>
</feature>
<dbReference type="Proteomes" id="UP000075787">
    <property type="component" value="Unassembled WGS sequence"/>
</dbReference>
<evidence type="ECO:0000256" key="3">
    <source>
        <dbReference type="ARBA" id="ARBA00022989"/>
    </source>
</evidence>
<dbReference type="GO" id="GO:0042773">
    <property type="term" value="P:ATP synthesis coupled electron transport"/>
    <property type="evidence" value="ECO:0007669"/>
    <property type="project" value="InterPro"/>
</dbReference>
<evidence type="ECO:0000313" key="10">
    <source>
        <dbReference type="Proteomes" id="UP000075787"/>
    </source>
</evidence>
<dbReference type="EMBL" id="LPZR01000203">
    <property type="protein sequence ID" value="KYO50232.1"/>
    <property type="molecule type" value="Genomic_DNA"/>
</dbReference>
<proteinExistence type="predicted"/>
<feature type="transmembrane region" description="Helical" evidence="7">
    <location>
        <begin position="222"/>
        <end position="240"/>
    </location>
</feature>
<evidence type="ECO:0000256" key="5">
    <source>
        <dbReference type="RuleBase" id="RU000320"/>
    </source>
</evidence>
<evidence type="ECO:0000259" key="8">
    <source>
        <dbReference type="Pfam" id="PF00361"/>
    </source>
</evidence>
<feature type="transmembrane region" description="Helical" evidence="7">
    <location>
        <begin position="30"/>
        <end position="53"/>
    </location>
</feature>
<organism evidence="9 10">
    <name type="scientific">Tistrella mobilis</name>
    <dbReference type="NCBI Taxonomy" id="171437"/>
    <lineage>
        <taxon>Bacteria</taxon>
        <taxon>Pseudomonadati</taxon>
        <taxon>Pseudomonadota</taxon>
        <taxon>Alphaproteobacteria</taxon>
        <taxon>Geminicoccales</taxon>
        <taxon>Geminicoccaceae</taxon>
        <taxon>Tistrella</taxon>
    </lineage>
</organism>
<feature type="compositionally biased region" description="Polar residues" evidence="6">
    <location>
        <begin position="1"/>
        <end position="15"/>
    </location>
</feature>
<sequence>MTGFQTATRSVQSLPQAPGRRPGLRHLTGAAALAAVVALVALPVGDGIVLGPLTIDRAALFLATAVLGLSALVQGFAWRYMDGDRDRRGFDLRLGILTLAALVLAAADHMLAFLAAWSVVALVLPRAIGHARGWAAADAAASLARRSLIGGTVLLGVGLLLLWLATGGHRFSGLAAGLPAADPMIITLAALALVAAVVVQCALPPAHGWLMASMTAPTPVSAFMHAGLVNAGGIVMLRTLPVFEAVPAATVAAFAMGSLAMLIGAAASRAQTGVKRGLAASTSAQMGYMTVQAALGFPGAALAHLVLHGLYKASLFLGAGSALAGAHAPRPSVPVTASRLMLAWPAAIAAGAGFALVTGKLDATLGGRADTGAILVAIAGLAGLQLATGVLRTGARTMVVLLALPVAALIAGGLYGAVILIVDALTGAGAAPQPLALYHLLLPVALLMGWGGIALGLDRRAAAAWTFFATAARPATATTSSVTKGASHA</sequence>
<keyword evidence="4 7" id="KW-0472">Membrane</keyword>
<dbReference type="GO" id="GO:0008137">
    <property type="term" value="F:NADH dehydrogenase (ubiquinone) activity"/>
    <property type="evidence" value="ECO:0007669"/>
    <property type="project" value="InterPro"/>
</dbReference>
<feature type="transmembrane region" description="Helical" evidence="7">
    <location>
        <begin position="341"/>
        <end position="359"/>
    </location>
</feature>
<dbReference type="GO" id="GO:0015990">
    <property type="term" value="P:electron transport coupled proton transport"/>
    <property type="evidence" value="ECO:0007669"/>
    <property type="project" value="TreeGrafter"/>
</dbReference>
<dbReference type="PRINTS" id="PR01434">
    <property type="entry name" value="NADHDHGNASE5"/>
</dbReference>
<dbReference type="InterPro" id="IPR003945">
    <property type="entry name" value="NU5C-like"/>
</dbReference>
<feature type="transmembrane region" description="Helical" evidence="7">
    <location>
        <begin position="246"/>
        <end position="267"/>
    </location>
</feature>
<keyword evidence="3 7" id="KW-1133">Transmembrane helix</keyword>
<name>A0A162K0F3_9PROT</name>
<evidence type="ECO:0000256" key="6">
    <source>
        <dbReference type="SAM" id="MobiDB-lite"/>
    </source>
</evidence>
<feature type="transmembrane region" description="Helical" evidence="7">
    <location>
        <begin position="371"/>
        <end position="391"/>
    </location>
</feature>
<dbReference type="GO" id="GO:0012505">
    <property type="term" value="C:endomembrane system"/>
    <property type="evidence" value="ECO:0007669"/>
    <property type="project" value="UniProtKB-SubCell"/>
</dbReference>
<feature type="transmembrane region" description="Helical" evidence="7">
    <location>
        <begin position="147"/>
        <end position="165"/>
    </location>
</feature>
<dbReference type="OrthoDB" id="9811798at2"/>
<evidence type="ECO:0000256" key="2">
    <source>
        <dbReference type="ARBA" id="ARBA00022692"/>
    </source>
</evidence>
<evidence type="ECO:0000256" key="4">
    <source>
        <dbReference type="ARBA" id="ARBA00023136"/>
    </source>
</evidence>
<dbReference type="InterPro" id="IPR001750">
    <property type="entry name" value="ND/Mrp_TM"/>
</dbReference>
<dbReference type="PANTHER" id="PTHR42829:SF1">
    <property type="entry name" value="INORGANIC CARBON TRANSPORTER SUBUNIT DABB-RELATED"/>
    <property type="match status" value="1"/>
</dbReference>
<feature type="transmembrane region" description="Helical" evidence="7">
    <location>
        <begin position="90"/>
        <end position="107"/>
    </location>
</feature>
<keyword evidence="2 5" id="KW-0812">Transmembrane</keyword>
<dbReference type="AlphaFoldDB" id="A0A162K0F3"/>
<feature type="transmembrane region" description="Helical" evidence="7">
    <location>
        <begin position="185"/>
        <end position="210"/>
    </location>
</feature>
<dbReference type="PANTHER" id="PTHR42829">
    <property type="entry name" value="NADH-UBIQUINONE OXIDOREDUCTASE CHAIN 5"/>
    <property type="match status" value="1"/>
</dbReference>
<comment type="caution">
    <text evidence="9">The sequence shown here is derived from an EMBL/GenBank/DDBJ whole genome shotgun (WGS) entry which is preliminary data.</text>
</comment>
<dbReference type="RefSeq" id="WP_062768609.1">
    <property type="nucleotide sequence ID" value="NZ_CP121045.1"/>
</dbReference>
<feature type="transmembrane region" description="Helical" evidence="7">
    <location>
        <begin position="398"/>
        <end position="425"/>
    </location>
</feature>
<evidence type="ECO:0000256" key="7">
    <source>
        <dbReference type="SAM" id="Phobius"/>
    </source>
</evidence>
<dbReference type="Pfam" id="PF00361">
    <property type="entry name" value="Proton_antipo_M"/>
    <property type="match status" value="1"/>
</dbReference>
<dbReference type="GO" id="GO:0003954">
    <property type="term" value="F:NADH dehydrogenase activity"/>
    <property type="evidence" value="ECO:0007669"/>
    <property type="project" value="TreeGrafter"/>
</dbReference>
<feature type="transmembrane region" description="Helical" evidence="7">
    <location>
        <begin position="59"/>
        <end position="78"/>
    </location>
</feature>
<reference evidence="9 10" key="1">
    <citation type="submission" date="2015-12" db="EMBL/GenBank/DDBJ databases">
        <title>Genome sequence of Tistrella mobilis MCCC 1A02139.</title>
        <authorList>
            <person name="Lu L."/>
            <person name="Lai Q."/>
            <person name="Shao Z."/>
            <person name="Qian P."/>
        </authorList>
    </citation>
    <scope>NUCLEOTIDE SEQUENCE [LARGE SCALE GENOMIC DNA]</scope>
    <source>
        <strain evidence="9 10">MCCC 1A02139</strain>
    </source>
</reference>
<accession>A0A162K0F3</accession>